<feature type="region of interest" description="Disordered" evidence="6">
    <location>
        <begin position="12"/>
        <end position="102"/>
    </location>
</feature>
<name>A0AA88LW88_TACVA</name>
<organism evidence="8 9">
    <name type="scientific">Tachysurus vachellii</name>
    <name type="common">Darkbarbel catfish</name>
    <name type="synonym">Pelteobagrus vachellii</name>
    <dbReference type="NCBI Taxonomy" id="175792"/>
    <lineage>
        <taxon>Eukaryota</taxon>
        <taxon>Metazoa</taxon>
        <taxon>Chordata</taxon>
        <taxon>Craniata</taxon>
        <taxon>Vertebrata</taxon>
        <taxon>Euteleostomi</taxon>
        <taxon>Actinopterygii</taxon>
        <taxon>Neopterygii</taxon>
        <taxon>Teleostei</taxon>
        <taxon>Ostariophysi</taxon>
        <taxon>Siluriformes</taxon>
        <taxon>Bagridae</taxon>
        <taxon>Tachysurus</taxon>
    </lineage>
</organism>
<evidence type="ECO:0000256" key="2">
    <source>
        <dbReference type="ARBA" id="ARBA00022553"/>
    </source>
</evidence>
<accession>A0AA88LW88</accession>
<keyword evidence="2" id="KW-0597">Phosphoprotein</keyword>
<dbReference type="PANTHER" id="PTHR15742">
    <property type="entry name" value="GIRDIN"/>
    <property type="match status" value="1"/>
</dbReference>
<feature type="compositionally biased region" description="Low complexity" evidence="6">
    <location>
        <begin position="79"/>
        <end position="89"/>
    </location>
</feature>
<proteinExistence type="predicted"/>
<dbReference type="GO" id="GO:0005615">
    <property type="term" value="C:extracellular space"/>
    <property type="evidence" value="ECO:0007669"/>
    <property type="project" value="InterPro"/>
</dbReference>
<feature type="region of interest" description="Disordered" evidence="6">
    <location>
        <begin position="506"/>
        <end position="527"/>
    </location>
</feature>
<feature type="compositionally biased region" description="Polar residues" evidence="6">
    <location>
        <begin position="1112"/>
        <end position="1124"/>
    </location>
</feature>
<evidence type="ECO:0000313" key="9">
    <source>
        <dbReference type="Proteomes" id="UP001187315"/>
    </source>
</evidence>
<evidence type="ECO:0000256" key="4">
    <source>
        <dbReference type="ARBA" id="ARBA00023136"/>
    </source>
</evidence>
<gene>
    <name evidence="8" type="ORF">Q7C36_019345</name>
</gene>
<dbReference type="PANTHER" id="PTHR15742:SF1">
    <property type="entry name" value="PROTEIN SOGA1"/>
    <property type="match status" value="1"/>
</dbReference>
<feature type="region of interest" description="Disordered" evidence="6">
    <location>
        <begin position="309"/>
        <end position="333"/>
    </location>
</feature>
<feature type="coiled-coil region" evidence="5">
    <location>
        <begin position="163"/>
        <end position="233"/>
    </location>
</feature>
<dbReference type="GO" id="GO:0010506">
    <property type="term" value="P:regulation of autophagy"/>
    <property type="evidence" value="ECO:0007669"/>
    <property type="project" value="InterPro"/>
</dbReference>
<feature type="region of interest" description="Disordered" evidence="6">
    <location>
        <begin position="1299"/>
        <end position="1327"/>
    </location>
</feature>
<evidence type="ECO:0000256" key="3">
    <source>
        <dbReference type="ARBA" id="ARBA00023054"/>
    </source>
</evidence>
<evidence type="ECO:0000313" key="8">
    <source>
        <dbReference type="EMBL" id="KAK2825418.1"/>
    </source>
</evidence>
<keyword evidence="4" id="KW-0472">Membrane</keyword>
<feature type="compositionally biased region" description="Basic and acidic residues" evidence="6">
    <location>
        <begin position="22"/>
        <end position="46"/>
    </location>
</feature>
<evidence type="ECO:0000256" key="6">
    <source>
        <dbReference type="SAM" id="MobiDB-lite"/>
    </source>
</evidence>
<feature type="region of interest" description="Disordered" evidence="6">
    <location>
        <begin position="1110"/>
        <end position="1223"/>
    </location>
</feature>
<evidence type="ECO:0000259" key="7">
    <source>
        <dbReference type="Pfam" id="PF11365"/>
    </source>
</evidence>
<reference evidence="8" key="1">
    <citation type="submission" date="2023-08" db="EMBL/GenBank/DDBJ databases">
        <title>Pelteobagrus vachellii genome.</title>
        <authorList>
            <person name="Liu H."/>
        </authorList>
    </citation>
    <scope>NUCLEOTIDE SEQUENCE</scope>
    <source>
        <strain evidence="8">PRFRI_2022a</strain>
        <tissue evidence="8">Muscle</tissue>
    </source>
</reference>
<dbReference type="Proteomes" id="UP001187315">
    <property type="component" value="Unassembled WGS sequence"/>
</dbReference>
<feature type="compositionally biased region" description="Low complexity" evidence="6">
    <location>
        <begin position="1149"/>
        <end position="1183"/>
    </location>
</feature>
<keyword evidence="3 5" id="KW-0175">Coiled coil</keyword>
<comment type="subcellular location">
    <subcellularLocation>
        <location evidence="1">Membrane</location>
    </subcellularLocation>
</comment>
<protein>
    <recommendedName>
        <fullName evidence="7">SOGA coiled-coil domain-containing protein</fullName>
    </recommendedName>
</protein>
<feature type="region of interest" description="Disordered" evidence="6">
    <location>
        <begin position="1262"/>
        <end position="1282"/>
    </location>
</feature>
<evidence type="ECO:0000256" key="5">
    <source>
        <dbReference type="SAM" id="Coils"/>
    </source>
</evidence>
<dbReference type="Pfam" id="PF11365">
    <property type="entry name" value="SOGA"/>
    <property type="match status" value="1"/>
</dbReference>
<sequence length="1385" mass="156383">MTKTKVEAILAEAFKMNPSKPIDAHSKPKRDPSSSRKEMKRYEKARRLAPGSVKSRNKLRTVSEASSAGDGLSKDSQGKSDSSSETSDCTSEENRADKQTNNCEIDNVGADAERTECWGGKVADMIECDFPKGTLTPAHGVKVRNRDYFTSVYCLELRGDRTHDDLLREIDDLRSENDYLKDELDELRSEMLEMRDLYMEEDMYQLHEFKQQLEQANKTCRILQYRLRKAERRSLRVAQTGQVDSELIRTLEHDVQVAKSVSLRLHTELEAVQKKNLQLEWENEELREQVQNLEVAKQVLQAEMNKSREMLSQNSLKRRSLRSTGSKCDKKISPQDDSADLKCQLHFAKEESALMCKKLTKMAAECEVMREELCKYRLLYGDVDVSQAVEGTINSAHTREAEVKVHLRLVEEEATLLSRRIVELEVENRGLRAEMNEMRERAGWGQEEEEEVIEGREKCLALSLGKEANSFTHKRIPESEGNVQSMGVAEVENCLLSHMLREEPVDVETNHPQDQIESAENAEKEQSCTASMKDLEALFAVRDQAMLVRSIIQFLIQPAKNGVLPMSNQKSSHPILSKIEVDSHCLNNPWVLDPMMNPLTSELEVLLEVLQTFVSKIDVLKNSVPGETGQYTNPEKVLETVQQASQPGHAEKKLCYSSSNEKQTSNQPSLELLTVQLRWFLQKWRQGERPSKEDKNLFKMDFQKDLYPQIKAELLGSKKTCNTSEEAKPPEKCHKQVSSALLSDLKAALQDLCCELQEEYRTGQHIAQQFAEAKEAWTVECTQLRSLVSRERDKNTSKLAYLLEDTTDTKDSPEPKMELQKDYFEELQNLLDESHAAVIDVTRQLKICERNWNCKPRDLLTYLSEAHLDWGKQNTDTECKTPCYSLSGLSTKKNWIYLSQDAALVDREDPWKTWDYPIMPPSFSGLNLKQTTAKKSHTAPEKTDIRIYYSPPSTRRILLSAVPFKDEDICEMKQENKAPHCHHSKRINEMNVCDTWQGSLPIQCQTTIDQSPFAVIRSNSSSDFQSPGVSSSPCLPFSGWEVSENLSDDMKEMTASALEQRRKSISGSLTVGVNSIGTQTHTQSQVNSVGLQTDIYLSVSASRPRSPRVTSFVSAHSHNISSSPERMPGPFEKSLSCSTSPKQQRRHSSPFSSSSSSSNTTNSSYSFKSASLSSSSLTSSSRLEPPKEHRIWGLPHCSSSNKKPNSTFRGNSEKPAGRRTAGIHKYGLVQEFFRNVCGRGEKPNPPNQGGEKVQDIRRDHANSARLKKTEAPPSRIPTVPLGRNDSVTRIVNHRFMKQGRKDVPQTTQTQTQGQCPNQTKTPMSKHKGFGPAALEDAPCGCSSRSLASCFARVSRTNLRHTHNHCKLRPTTAGGKGNLGWHHHAH</sequence>
<comment type="caution">
    <text evidence="8">The sequence shown here is derived from an EMBL/GenBank/DDBJ whole genome shotgun (WGS) entry which is preliminary data.</text>
</comment>
<feature type="domain" description="SOGA coiled-coil" evidence="7">
    <location>
        <begin position="337"/>
        <end position="431"/>
    </location>
</feature>
<dbReference type="GO" id="GO:0016020">
    <property type="term" value="C:membrane"/>
    <property type="evidence" value="ECO:0007669"/>
    <property type="project" value="UniProtKB-SubCell"/>
</dbReference>
<feature type="compositionally biased region" description="Polar residues" evidence="6">
    <location>
        <begin position="1313"/>
        <end position="1322"/>
    </location>
</feature>
<dbReference type="InterPro" id="IPR049885">
    <property type="entry name" value="MTCL1-3"/>
</dbReference>
<keyword evidence="9" id="KW-1185">Reference proteome</keyword>
<feature type="compositionally biased region" description="Polar residues" evidence="6">
    <location>
        <begin position="1197"/>
        <end position="1210"/>
    </location>
</feature>
<dbReference type="InterPro" id="IPR027881">
    <property type="entry name" value="SOGA_CC"/>
</dbReference>
<evidence type="ECO:0000256" key="1">
    <source>
        <dbReference type="ARBA" id="ARBA00004370"/>
    </source>
</evidence>
<dbReference type="EMBL" id="JAVHJS010000020">
    <property type="protein sequence ID" value="KAK2825418.1"/>
    <property type="molecule type" value="Genomic_DNA"/>
</dbReference>
<feature type="coiled-coil region" evidence="5">
    <location>
        <begin position="407"/>
        <end position="441"/>
    </location>
</feature>